<accession>A0ABQ4QDS5</accession>
<keyword evidence="3" id="KW-1185">Reference proteome</keyword>
<protein>
    <recommendedName>
        <fullName evidence="4">DUF3035 domain-containing protein</fullName>
    </recommendedName>
</protein>
<name>A0ABQ4QDS5_9HYPH</name>
<comment type="caution">
    <text evidence="2">The sequence shown here is derived from an EMBL/GenBank/DDBJ whole genome shotgun (WGS) entry which is preliminary data.</text>
</comment>
<reference evidence="2 3" key="1">
    <citation type="journal article" date="2021" name="Front. Microbiol.">
        <title>Comprehensive Comparative Genomics and Phenotyping of Methylobacterium Species.</title>
        <authorList>
            <person name="Alessa O."/>
            <person name="Ogura Y."/>
            <person name="Fujitani Y."/>
            <person name="Takami H."/>
            <person name="Hayashi T."/>
            <person name="Sahin N."/>
            <person name="Tani A."/>
        </authorList>
    </citation>
    <scope>NUCLEOTIDE SEQUENCE [LARGE SCALE GENOMIC DNA]</scope>
    <source>
        <strain evidence="2 3">DSM 23679</strain>
    </source>
</reference>
<feature type="compositionally biased region" description="Basic and acidic residues" evidence="1">
    <location>
        <begin position="162"/>
        <end position="178"/>
    </location>
</feature>
<gene>
    <name evidence="2" type="ORF">AFCDBAGC_1205</name>
</gene>
<evidence type="ECO:0000313" key="3">
    <source>
        <dbReference type="Proteomes" id="UP001055117"/>
    </source>
</evidence>
<evidence type="ECO:0008006" key="4">
    <source>
        <dbReference type="Google" id="ProtNLM"/>
    </source>
</evidence>
<proteinExistence type="predicted"/>
<feature type="region of interest" description="Disordered" evidence="1">
    <location>
        <begin position="96"/>
        <end position="131"/>
    </location>
</feature>
<organism evidence="2 3">
    <name type="scientific">Methylobacterium cerastii</name>
    <dbReference type="NCBI Taxonomy" id="932741"/>
    <lineage>
        <taxon>Bacteria</taxon>
        <taxon>Pseudomonadati</taxon>
        <taxon>Pseudomonadota</taxon>
        <taxon>Alphaproteobacteria</taxon>
        <taxon>Hyphomicrobiales</taxon>
        <taxon>Methylobacteriaceae</taxon>
        <taxon>Methylobacterium</taxon>
    </lineage>
</organism>
<feature type="compositionally biased region" description="Basic and acidic residues" evidence="1">
    <location>
        <begin position="122"/>
        <end position="131"/>
    </location>
</feature>
<sequence length="222" mass="24761">MGKLRGIMIGYRELILMAAAIVLPSAVQAQERGELLRNTLSGIGLLEKPQAPIEYRERAPLVMPPRLDGKALPAPRAGASSSQWPKEPEVVERERAAAERRVPKGNQAQGRYEDNNATLSVDEMRSGRRADANVTREIERKPGDNTREDSWVNPLDLIRGIGNEKTEPSAVEPSRDVLTDPPKGYRQPPKKIVRNTTDPINNASREREESDPGAYLREQRAR</sequence>
<feature type="region of interest" description="Disordered" evidence="1">
    <location>
        <begin position="160"/>
        <end position="222"/>
    </location>
</feature>
<dbReference type="Proteomes" id="UP001055117">
    <property type="component" value="Unassembled WGS sequence"/>
</dbReference>
<feature type="region of interest" description="Disordered" evidence="1">
    <location>
        <begin position="71"/>
        <end position="90"/>
    </location>
</feature>
<evidence type="ECO:0000313" key="2">
    <source>
        <dbReference type="EMBL" id="GJD43353.1"/>
    </source>
</evidence>
<feature type="compositionally biased region" description="Polar residues" evidence="1">
    <location>
        <begin position="194"/>
        <end position="203"/>
    </location>
</feature>
<dbReference type="EMBL" id="BPQG01000011">
    <property type="protein sequence ID" value="GJD43353.1"/>
    <property type="molecule type" value="Genomic_DNA"/>
</dbReference>
<evidence type="ECO:0000256" key="1">
    <source>
        <dbReference type="SAM" id="MobiDB-lite"/>
    </source>
</evidence>